<dbReference type="PANTHER" id="PTHR30329:SF21">
    <property type="entry name" value="LIPOPROTEIN YIAD-RELATED"/>
    <property type="match status" value="1"/>
</dbReference>
<dbReference type="SUPFAM" id="SSF82171">
    <property type="entry name" value="DPP6 N-terminal domain-like"/>
    <property type="match status" value="1"/>
</dbReference>
<name>A0A9X2PCE9_9BACT</name>
<dbReference type="CDD" id="cd07185">
    <property type="entry name" value="OmpA_C-like"/>
    <property type="match status" value="2"/>
</dbReference>
<dbReference type="PANTHER" id="PTHR30329">
    <property type="entry name" value="STATOR ELEMENT OF FLAGELLAR MOTOR COMPLEX"/>
    <property type="match status" value="1"/>
</dbReference>
<comment type="caution">
    <text evidence="7">The sequence shown here is derived from an EMBL/GenBank/DDBJ whole genome shotgun (WGS) entry which is preliminary data.</text>
</comment>
<dbReference type="InterPro" id="IPR036737">
    <property type="entry name" value="OmpA-like_sf"/>
</dbReference>
<evidence type="ECO:0000256" key="3">
    <source>
        <dbReference type="ARBA" id="ARBA00023237"/>
    </source>
</evidence>
<evidence type="ECO:0000256" key="5">
    <source>
        <dbReference type="SAM" id="SignalP"/>
    </source>
</evidence>
<dbReference type="RefSeq" id="WP_258425306.1">
    <property type="nucleotide sequence ID" value="NZ_JANSUY010000031.1"/>
</dbReference>
<dbReference type="PRINTS" id="PR01021">
    <property type="entry name" value="OMPADOMAIN"/>
</dbReference>
<dbReference type="Gene3D" id="3.30.1330.60">
    <property type="entry name" value="OmpA-like domain"/>
    <property type="match status" value="2"/>
</dbReference>
<dbReference type="InterPro" id="IPR050330">
    <property type="entry name" value="Bact_OuterMem_StrucFunc"/>
</dbReference>
<dbReference type="InterPro" id="IPR006690">
    <property type="entry name" value="OMPA-like_CS"/>
</dbReference>
<keyword evidence="5" id="KW-0732">Signal</keyword>
<dbReference type="InterPro" id="IPR006664">
    <property type="entry name" value="OMP_bac"/>
</dbReference>
<evidence type="ECO:0000313" key="8">
    <source>
        <dbReference type="Proteomes" id="UP001142175"/>
    </source>
</evidence>
<dbReference type="EMBL" id="JANSUY010000031">
    <property type="protein sequence ID" value="MCR9017472.1"/>
    <property type="molecule type" value="Genomic_DNA"/>
</dbReference>
<sequence>MRKFLIITVFAMLTGLSAFPVHAQNSLLRYANKQFELENFSHAAALYEQAHERKATYANAQKAAMSYQNIQEYDKSFEWWKTTISYEEATREDFSNYLLSAMKAENGMTSQDLLAGSPFKESAFPEINFEKIREINNKKANVKLVQPKGINSDGSDFRITEDVIGNKYFTSDRGPVFPSEKPAVRLDAKSNVFSEEKSDLNDREFFGIYRYTNSDALEKLAFDVPGGLVYSDPTLMESKNLLFYTTFRNIRKVKKTREYEVHPEIFFSTISAEGTLTDTKAFPINDATKYGVMHPFIDENGKKIYFASDMPGGLGGFDLYYISYDDALNFGSPVNLGPVINTSEDESHPFIMEGKFFFSSKGHAGLGGMDIFNSNFSNGAFGNVENMGVPFNSPRDDFGYYITSKGKRYLSSDRKGGMGMDDIYLIEDLNKFLLARVIDCNGNIISEDFETTLTIRNQNENLPTRRGSKSELLADLLPDSDYDLTISKKGYFKIHDNTISTKGLEGDTLRKEYRLAPIPYNMPVFVDIVYYDLDKSQIRTNAQPTLDKIAELMKKYSFIDLKVGSHTDARASKEYNEALSERRADAVREYLAKYNIPESRVKLDWFGEEKRTNDCGDGVPCPETEHQLNRRSELILEAFPDKNIDYEMPAELMGKDICDPAALFSALNHDIPTIYFDFDKSTLRPVHKTELERLALLLQRMAGMNLQIEGHTDQRGNEAYNMKLSERRAKAVMEYLTKRGVEVDRMSSEWLGKTKPVNDCGAVPCTEAMHQMNRRTELHLR</sequence>
<dbReference type="InterPro" id="IPR006665">
    <property type="entry name" value="OmpA-like"/>
</dbReference>
<keyword evidence="2 4" id="KW-0472">Membrane</keyword>
<accession>A0A9X2PCE9</accession>
<proteinExistence type="predicted"/>
<keyword evidence="3" id="KW-0998">Cell outer membrane</keyword>
<dbReference type="Proteomes" id="UP001142175">
    <property type="component" value="Unassembled WGS sequence"/>
</dbReference>
<reference evidence="7" key="1">
    <citation type="submission" date="2022-08" db="EMBL/GenBank/DDBJ databases">
        <authorList>
            <person name="Zhang D."/>
        </authorList>
    </citation>
    <scope>NUCLEOTIDE SEQUENCE</scope>
    <source>
        <strain evidence="7">XJ19-11</strain>
    </source>
</reference>
<comment type="subcellular location">
    <subcellularLocation>
        <location evidence="1">Cell outer membrane</location>
    </subcellularLocation>
</comment>
<dbReference type="Pfam" id="PF00691">
    <property type="entry name" value="OmpA"/>
    <property type="match status" value="2"/>
</dbReference>
<dbReference type="AlphaFoldDB" id="A0A9X2PCE9"/>
<organism evidence="7 8">
    <name type="scientific">Aquiflexum gelatinilyticum</name>
    <dbReference type="NCBI Taxonomy" id="2961943"/>
    <lineage>
        <taxon>Bacteria</taxon>
        <taxon>Pseudomonadati</taxon>
        <taxon>Bacteroidota</taxon>
        <taxon>Cytophagia</taxon>
        <taxon>Cytophagales</taxon>
        <taxon>Cyclobacteriaceae</taxon>
        <taxon>Aquiflexum</taxon>
    </lineage>
</organism>
<evidence type="ECO:0000313" key="7">
    <source>
        <dbReference type="EMBL" id="MCR9017472.1"/>
    </source>
</evidence>
<feature type="chain" id="PRO_5040802750" evidence="5">
    <location>
        <begin position="24"/>
        <end position="781"/>
    </location>
</feature>
<evidence type="ECO:0000256" key="4">
    <source>
        <dbReference type="PROSITE-ProRule" id="PRU00473"/>
    </source>
</evidence>
<evidence type="ECO:0000259" key="6">
    <source>
        <dbReference type="PROSITE" id="PS51123"/>
    </source>
</evidence>
<dbReference type="PROSITE" id="PS51123">
    <property type="entry name" value="OMPA_2"/>
    <property type="match status" value="2"/>
</dbReference>
<feature type="domain" description="OmpA-like" evidence="6">
    <location>
        <begin position="663"/>
        <end position="781"/>
    </location>
</feature>
<dbReference type="PROSITE" id="PS01068">
    <property type="entry name" value="OMPA_1"/>
    <property type="match status" value="1"/>
</dbReference>
<feature type="domain" description="OmpA-like" evidence="6">
    <location>
        <begin position="518"/>
        <end position="640"/>
    </location>
</feature>
<protein>
    <submittedName>
        <fullName evidence="7">OmpA family protein</fullName>
    </submittedName>
</protein>
<dbReference type="SUPFAM" id="SSF103088">
    <property type="entry name" value="OmpA-like"/>
    <property type="match status" value="2"/>
</dbReference>
<evidence type="ECO:0000256" key="2">
    <source>
        <dbReference type="ARBA" id="ARBA00023136"/>
    </source>
</evidence>
<dbReference type="GO" id="GO:0009279">
    <property type="term" value="C:cell outer membrane"/>
    <property type="evidence" value="ECO:0007669"/>
    <property type="project" value="UniProtKB-SubCell"/>
</dbReference>
<gene>
    <name evidence="7" type="ORF">NU887_20715</name>
</gene>
<feature type="signal peptide" evidence="5">
    <location>
        <begin position="1"/>
        <end position="23"/>
    </location>
</feature>
<keyword evidence="8" id="KW-1185">Reference proteome</keyword>
<evidence type="ECO:0000256" key="1">
    <source>
        <dbReference type="ARBA" id="ARBA00004442"/>
    </source>
</evidence>